<dbReference type="AlphaFoldDB" id="A0A518CVP9"/>
<feature type="chain" id="PRO_5022134830" evidence="1">
    <location>
        <begin position="28"/>
        <end position="159"/>
    </location>
</feature>
<evidence type="ECO:0000313" key="3">
    <source>
        <dbReference type="Proteomes" id="UP000319342"/>
    </source>
</evidence>
<name>A0A518CVP9_9BACT</name>
<gene>
    <name evidence="2" type="ORF">Pla163_04010</name>
</gene>
<evidence type="ECO:0000313" key="2">
    <source>
        <dbReference type="EMBL" id="QDU83303.1"/>
    </source>
</evidence>
<protein>
    <submittedName>
        <fullName evidence="2">Uncharacterized protein</fullName>
    </submittedName>
</protein>
<dbReference type="Proteomes" id="UP000319342">
    <property type="component" value="Chromosome"/>
</dbReference>
<sequence precursor="true">MMNALRTLALPALAATALLVGCSSEPAVDPAVGTWQLDGTATLEASKASMFADMSEEEQAAASGMMAKLFSSMNATMTFAADGTVEGVMDSPMGDASQKTSGTWTNDAGVLTLVTTDEGADEATTVTGNLEGDRFSVVMPADNGPEMTMVFARQAAEAK</sequence>
<reference evidence="2 3" key="1">
    <citation type="submission" date="2019-02" db="EMBL/GenBank/DDBJ databases">
        <title>Deep-cultivation of Planctomycetes and their phenomic and genomic characterization uncovers novel biology.</title>
        <authorList>
            <person name="Wiegand S."/>
            <person name="Jogler M."/>
            <person name="Boedeker C."/>
            <person name="Pinto D."/>
            <person name="Vollmers J."/>
            <person name="Rivas-Marin E."/>
            <person name="Kohn T."/>
            <person name="Peeters S.H."/>
            <person name="Heuer A."/>
            <person name="Rast P."/>
            <person name="Oberbeckmann S."/>
            <person name="Bunk B."/>
            <person name="Jeske O."/>
            <person name="Meyerdierks A."/>
            <person name="Storesund J.E."/>
            <person name="Kallscheuer N."/>
            <person name="Luecker S."/>
            <person name="Lage O.M."/>
            <person name="Pohl T."/>
            <person name="Merkel B.J."/>
            <person name="Hornburger P."/>
            <person name="Mueller R.-W."/>
            <person name="Bruemmer F."/>
            <person name="Labrenz M."/>
            <person name="Spormann A.M."/>
            <person name="Op den Camp H."/>
            <person name="Overmann J."/>
            <person name="Amann R."/>
            <person name="Jetten M.S.M."/>
            <person name="Mascher T."/>
            <person name="Medema M.H."/>
            <person name="Devos D.P."/>
            <person name="Kaster A.-K."/>
            <person name="Ovreas L."/>
            <person name="Rohde M."/>
            <person name="Galperin M.Y."/>
            <person name="Jogler C."/>
        </authorList>
    </citation>
    <scope>NUCLEOTIDE SEQUENCE [LARGE SCALE GENOMIC DNA]</scope>
    <source>
        <strain evidence="2 3">Pla163</strain>
    </source>
</reference>
<keyword evidence="1" id="KW-0732">Signal</keyword>
<proteinExistence type="predicted"/>
<feature type="signal peptide" evidence="1">
    <location>
        <begin position="1"/>
        <end position="27"/>
    </location>
</feature>
<organism evidence="2 3">
    <name type="scientific">Rohdeia mirabilis</name>
    <dbReference type="NCBI Taxonomy" id="2528008"/>
    <lineage>
        <taxon>Bacteria</taxon>
        <taxon>Pseudomonadati</taxon>
        <taxon>Planctomycetota</taxon>
        <taxon>Planctomycetia</taxon>
        <taxon>Planctomycetia incertae sedis</taxon>
        <taxon>Rohdeia</taxon>
    </lineage>
</organism>
<dbReference type="PROSITE" id="PS51257">
    <property type="entry name" value="PROKAR_LIPOPROTEIN"/>
    <property type="match status" value="1"/>
</dbReference>
<dbReference type="EMBL" id="CP036290">
    <property type="protein sequence ID" value="QDU83303.1"/>
    <property type="molecule type" value="Genomic_DNA"/>
</dbReference>
<accession>A0A518CVP9</accession>
<evidence type="ECO:0000256" key="1">
    <source>
        <dbReference type="SAM" id="SignalP"/>
    </source>
</evidence>
<keyword evidence="3" id="KW-1185">Reference proteome</keyword>